<sequence>MSEGFLILSRRPQEGVTITVPASETETVVSVSSLGVQGCQVKLGFKASSDVTVLRDELIKHNTAEKTEGAA</sequence>
<dbReference type="STRING" id="1792290.MSP8886_01399"/>
<accession>A0A1A8TAB4</accession>
<name>A0A1A8TAB4_9GAMM</name>
<dbReference type="InterPro" id="IPR036107">
    <property type="entry name" value="CsrA_sf"/>
</dbReference>
<dbReference type="RefSeq" id="WP_067014056.1">
    <property type="nucleotide sequence ID" value="NZ_FLOB01000002.1"/>
</dbReference>
<dbReference type="Proteomes" id="UP000092544">
    <property type="component" value="Unassembled WGS sequence"/>
</dbReference>
<dbReference type="GO" id="GO:0006109">
    <property type="term" value="P:regulation of carbohydrate metabolic process"/>
    <property type="evidence" value="ECO:0007669"/>
    <property type="project" value="InterPro"/>
</dbReference>
<evidence type="ECO:0000313" key="2">
    <source>
        <dbReference type="EMBL" id="SBS29004.1"/>
    </source>
</evidence>
<organism evidence="2 3">
    <name type="scientific">Marinomonas spartinae</name>
    <dbReference type="NCBI Taxonomy" id="1792290"/>
    <lineage>
        <taxon>Bacteria</taxon>
        <taxon>Pseudomonadati</taxon>
        <taxon>Pseudomonadota</taxon>
        <taxon>Gammaproteobacteria</taxon>
        <taxon>Oceanospirillales</taxon>
        <taxon>Oceanospirillaceae</taxon>
        <taxon>Marinomonas</taxon>
    </lineage>
</organism>
<reference evidence="2 3" key="1">
    <citation type="submission" date="2016-06" db="EMBL/GenBank/DDBJ databases">
        <authorList>
            <person name="Kjaerup R.B."/>
            <person name="Dalgaard T.S."/>
            <person name="Juul-Madsen H.R."/>
        </authorList>
    </citation>
    <scope>NUCLEOTIDE SEQUENCE [LARGE SCALE GENOMIC DNA]</scope>
    <source>
        <strain evidence="2 3">CECT 8886</strain>
    </source>
</reference>
<proteinExistence type="predicted"/>
<dbReference type="Pfam" id="PF02599">
    <property type="entry name" value="CsrA"/>
    <property type="match status" value="1"/>
</dbReference>
<dbReference type="InterPro" id="IPR003751">
    <property type="entry name" value="CsrA"/>
</dbReference>
<dbReference type="GO" id="GO:0003723">
    <property type="term" value="F:RNA binding"/>
    <property type="evidence" value="ECO:0007669"/>
    <property type="project" value="InterPro"/>
</dbReference>
<dbReference type="Gene3D" id="2.60.40.4380">
    <property type="entry name" value="Translational regulator CsrA"/>
    <property type="match status" value="1"/>
</dbReference>
<evidence type="ECO:0000313" key="3">
    <source>
        <dbReference type="Proteomes" id="UP000092544"/>
    </source>
</evidence>
<keyword evidence="1" id="KW-0010">Activator</keyword>
<dbReference type="AlphaFoldDB" id="A0A1A8TAB4"/>
<dbReference type="GO" id="GO:0006402">
    <property type="term" value="P:mRNA catabolic process"/>
    <property type="evidence" value="ECO:0007669"/>
    <property type="project" value="InterPro"/>
</dbReference>
<protein>
    <submittedName>
        <fullName evidence="2">Carbon storage regulator</fullName>
    </submittedName>
</protein>
<dbReference type="SUPFAM" id="SSF117130">
    <property type="entry name" value="CsrA-like"/>
    <property type="match status" value="1"/>
</dbReference>
<keyword evidence="3" id="KW-1185">Reference proteome</keyword>
<dbReference type="EMBL" id="FLOB01000002">
    <property type="protein sequence ID" value="SBS29004.1"/>
    <property type="molecule type" value="Genomic_DNA"/>
</dbReference>
<evidence type="ECO:0000256" key="1">
    <source>
        <dbReference type="ARBA" id="ARBA00023159"/>
    </source>
</evidence>
<gene>
    <name evidence="2" type="primary">csrA_1</name>
    <name evidence="2" type="ORF">MSP8886_01399</name>
</gene>